<dbReference type="RefSeq" id="WP_151566008.1">
    <property type="nucleotide sequence ID" value="NZ_WBMT01000018.1"/>
</dbReference>
<dbReference type="EMBL" id="WBMT01000018">
    <property type="protein sequence ID" value="KAB2343784.1"/>
    <property type="molecule type" value="Genomic_DNA"/>
</dbReference>
<dbReference type="OrthoDB" id="4309379at2"/>
<evidence type="ECO:0000313" key="3">
    <source>
        <dbReference type="Proteomes" id="UP000468735"/>
    </source>
</evidence>
<protein>
    <submittedName>
        <fullName evidence="2">Uncharacterized protein</fullName>
    </submittedName>
</protein>
<organism evidence="2 3">
    <name type="scientific">Actinomadura rudentiformis</name>
    <dbReference type="NCBI Taxonomy" id="359158"/>
    <lineage>
        <taxon>Bacteria</taxon>
        <taxon>Bacillati</taxon>
        <taxon>Actinomycetota</taxon>
        <taxon>Actinomycetes</taxon>
        <taxon>Streptosporangiales</taxon>
        <taxon>Thermomonosporaceae</taxon>
        <taxon>Actinomadura</taxon>
    </lineage>
</organism>
<proteinExistence type="predicted"/>
<feature type="compositionally biased region" description="Basic and acidic residues" evidence="1">
    <location>
        <begin position="1"/>
        <end position="20"/>
    </location>
</feature>
<feature type="region of interest" description="Disordered" evidence="1">
    <location>
        <begin position="1"/>
        <end position="21"/>
    </location>
</feature>
<accession>A0A6H9YG98</accession>
<keyword evidence="3" id="KW-1185">Reference proteome</keyword>
<evidence type="ECO:0000313" key="2">
    <source>
        <dbReference type="EMBL" id="KAB2343784.1"/>
    </source>
</evidence>
<name>A0A6H9YG98_9ACTN</name>
<evidence type="ECO:0000256" key="1">
    <source>
        <dbReference type="SAM" id="MobiDB-lite"/>
    </source>
</evidence>
<sequence length="74" mass="8160">MGSFDVENRPKSSTRFDPKTGARTIPELGIPVCVHPDRIGLPLGAYANAGTPLPYLRRLWLRIRLAVSSGTRSR</sequence>
<gene>
    <name evidence="2" type="ORF">F8566_34315</name>
</gene>
<comment type="caution">
    <text evidence="2">The sequence shown here is derived from an EMBL/GenBank/DDBJ whole genome shotgun (WGS) entry which is preliminary data.</text>
</comment>
<reference evidence="2 3" key="1">
    <citation type="submission" date="2019-09" db="EMBL/GenBank/DDBJ databases">
        <title>Actinomadura physcomitrii sp. nov., a novel actinomycete isolated from moss [Physcomitrium sphaericum (Ludw) Fuernr].</title>
        <authorList>
            <person name="Zhuang X."/>
            <person name="Liu C."/>
        </authorList>
    </citation>
    <scope>NUCLEOTIDE SEQUENCE [LARGE SCALE GENOMIC DNA]</scope>
    <source>
        <strain evidence="2 3">HMC1</strain>
    </source>
</reference>
<dbReference type="AlphaFoldDB" id="A0A6H9YG98"/>
<dbReference type="Proteomes" id="UP000468735">
    <property type="component" value="Unassembled WGS sequence"/>
</dbReference>